<keyword evidence="1" id="KW-0732">Signal</keyword>
<reference evidence="3" key="1">
    <citation type="journal article" date="2014" name="Proc. Natl. Acad. Sci. U.S.A.">
        <title>Extensive sampling of basidiomycete genomes demonstrates inadequacy of the white-rot/brown-rot paradigm for wood decay fungi.</title>
        <authorList>
            <person name="Riley R."/>
            <person name="Salamov A.A."/>
            <person name="Brown D.W."/>
            <person name="Nagy L.G."/>
            <person name="Floudas D."/>
            <person name="Held B.W."/>
            <person name="Levasseur A."/>
            <person name="Lombard V."/>
            <person name="Morin E."/>
            <person name="Otillar R."/>
            <person name="Lindquist E.A."/>
            <person name="Sun H."/>
            <person name="LaButti K.M."/>
            <person name="Schmutz J."/>
            <person name="Jabbour D."/>
            <person name="Luo H."/>
            <person name="Baker S.E."/>
            <person name="Pisabarro A.G."/>
            <person name="Walton J.D."/>
            <person name="Blanchette R.A."/>
            <person name="Henrissat B."/>
            <person name="Martin F."/>
            <person name="Cullen D."/>
            <person name="Hibbett D.S."/>
            <person name="Grigoriev I.V."/>
        </authorList>
    </citation>
    <scope>NUCLEOTIDE SEQUENCE [LARGE SCALE GENOMIC DNA]</scope>
    <source>
        <strain evidence="3">MUCL 33604</strain>
    </source>
</reference>
<evidence type="ECO:0000256" key="1">
    <source>
        <dbReference type="SAM" id="SignalP"/>
    </source>
</evidence>
<organism evidence="2 3">
    <name type="scientific">Jaapia argillacea MUCL 33604</name>
    <dbReference type="NCBI Taxonomy" id="933084"/>
    <lineage>
        <taxon>Eukaryota</taxon>
        <taxon>Fungi</taxon>
        <taxon>Dikarya</taxon>
        <taxon>Basidiomycota</taxon>
        <taxon>Agaricomycotina</taxon>
        <taxon>Agaricomycetes</taxon>
        <taxon>Agaricomycetidae</taxon>
        <taxon>Jaapiales</taxon>
        <taxon>Jaapiaceae</taxon>
        <taxon>Jaapia</taxon>
    </lineage>
</organism>
<dbReference type="Proteomes" id="UP000027265">
    <property type="component" value="Unassembled WGS sequence"/>
</dbReference>
<feature type="signal peptide" evidence="1">
    <location>
        <begin position="1"/>
        <end position="20"/>
    </location>
</feature>
<protein>
    <recommendedName>
        <fullName evidence="4">Secreted protein</fullName>
    </recommendedName>
</protein>
<sequence>MQRYCACALGFVVTANLCFSCRSQGSVPSISSFHIPRMCTQITSREPGCVRHLQEPSPLSIHSTSSRPLGTSWTQPSLWRTLGRTDMVLCLRCNFRKCDSTFWTMHSGL</sequence>
<name>A0A067Q5K2_9AGAM</name>
<gene>
    <name evidence="2" type="ORF">JAAARDRAFT_456978</name>
</gene>
<accession>A0A067Q5K2</accession>
<evidence type="ECO:0008006" key="4">
    <source>
        <dbReference type="Google" id="ProtNLM"/>
    </source>
</evidence>
<evidence type="ECO:0000313" key="3">
    <source>
        <dbReference type="Proteomes" id="UP000027265"/>
    </source>
</evidence>
<dbReference type="HOGENOM" id="CLU_2184355_0_0_1"/>
<proteinExistence type="predicted"/>
<keyword evidence="3" id="KW-1185">Reference proteome</keyword>
<feature type="chain" id="PRO_5001647921" description="Secreted protein" evidence="1">
    <location>
        <begin position="21"/>
        <end position="109"/>
    </location>
</feature>
<dbReference type="AlphaFoldDB" id="A0A067Q5K2"/>
<evidence type="ECO:0000313" key="2">
    <source>
        <dbReference type="EMBL" id="KDQ62333.1"/>
    </source>
</evidence>
<dbReference type="EMBL" id="KL197711">
    <property type="protein sequence ID" value="KDQ62333.1"/>
    <property type="molecule type" value="Genomic_DNA"/>
</dbReference>
<dbReference type="InParanoid" id="A0A067Q5K2"/>